<dbReference type="Proteomes" id="UP000251186">
    <property type="component" value="Unassembled WGS sequence"/>
</dbReference>
<dbReference type="SUPFAM" id="SSF52151">
    <property type="entry name" value="FabD/lysophospholipase-like"/>
    <property type="match status" value="1"/>
</dbReference>
<dbReference type="EC" id="2.3.1.39" evidence="1 6"/>
<evidence type="ECO:0000313" key="10">
    <source>
        <dbReference type="Proteomes" id="UP000251186"/>
    </source>
</evidence>
<dbReference type="SMART" id="SM00827">
    <property type="entry name" value="PKS_AT"/>
    <property type="match status" value="1"/>
</dbReference>
<feature type="active site" evidence="7">
    <location>
        <position position="198"/>
    </location>
</feature>
<comment type="catalytic activity">
    <reaction evidence="5 6">
        <text>holo-[ACP] + malonyl-CoA = malonyl-[ACP] + CoA</text>
        <dbReference type="Rhea" id="RHEA:41792"/>
        <dbReference type="Rhea" id="RHEA-COMP:9623"/>
        <dbReference type="Rhea" id="RHEA-COMP:9685"/>
        <dbReference type="ChEBI" id="CHEBI:57287"/>
        <dbReference type="ChEBI" id="CHEBI:57384"/>
        <dbReference type="ChEBI" id="CHEBI:64479"/>
        <dbReference type="ChEBI" id="CHEBI:78449"/>
        <dbReference type="EC" id="2.3.1.39"/>
    </reaction>
</comment>
<evidence type="ECO:0000256" key="4">
    <source>
        <dbReference type="ARBA" id="ARBA00023315"/>
    </source>
</evidence>
<reference evidence="9 10" key="1">
    <citation type="submission" date="2018-06" db="EMBL/GenBank/DDBJ databases">
        <authorList>
            <consortium name="Pathogen Informatics"/>
            <person name="Doyle S."/>
        </authorList>
    </citation>
    <scope>NUCLEOTIDE SEQUENCE [LARGE SCALE GENOMIC DNA]</scope>
    <source>
        <strain evidence="9 10">NCTC11166</strain>
    </source>
</reference>
<evidence type="ECO:0000256" key="5">
    <source>
        <dbReference type="ARBA" id="ARBA00048462"/>
    </source>
</evidence>
<evidence type="ECO:0000256" key="1">
    <source>
        <dbReference type="ARBA" id="ARBA00013258"/>
    </source>
</evidence>
<dbReference type="NCBIfam" id="TIGR00128">
    <property type="entry name" value="fabD"/>
    <property type="match status" value="1"/>
</dbReference>
<dbReference type="PIRSF" id="PIRSF000446">
    <property type="entry name" value="Mct"/>
    <property type="match status" value="1"/>
</dbReference>
<dbReference type="InterPro" id="IPR016036">
    <property type="entry name" value="Malonyl_transacylase_ACP-bd"/>
</dbReference>
<feature type="domain" description="Malonyl-CoA:ACP transacylase (MAT)" evidence="8">
    <location>
        <begin position="5"/>
        <end position="294"/>
    </location>
</feature>
<dbReference type="InterPro" id="IPR024925">
    <property type="entry name" value="Malonyl_CoA-ACP_transAc"/>
</dbReference>
<sequence length="309" mass="33075">MLGLIFPGQGSQSLGMLKALSEQFPQVLQRFQEASDIISKDLWTIVQENPDDQLNHTIYTQPILLTASYAAYEVLQQELAISPQFLVGHSLGEYSALTVAGALPFAEAVALVHQRGSIMQEAVPFGEGAMAAILGLEDKVVREVCSGIEGGEVYPANYNSPGQVVIGGKKAAVDAAIVAAKAAGAKRAVLLPVSVPSHTPLMRSAAAKFSLFLDQIHWQEPKISVIFNVDAKQHKDRYGIQAALGAQLYEPVLWTDCITALGEAGVNKVIEVGPGKVLSGLAKRIDNRISAGNFDSPDQLEGLRSFLEQ</sequence>
<dbReference type="GO" id="GO:0004314">
    <property type="term" value="F:[acyl-carrier-protein] S-malonyltransferase activity"/>
    <property type="evidence" value="ECO:0007669"/>
    <property type="project" value="UniProtKB-EC"/>
</dbReference>
<protein>
    <recommendedName>
        <fullName evidence="2 6">Malonyl CoA-acyl carrier protein transacylase</fullName>
        <ecNumber evidence="1 6">2.3.1.39</ecNumber>
    </recommendedName>
</protein>
<dbReference type="GO" id="GO:0006633">
    <property type="term" value="P:fatty acid biosynthetic process"/>
    <property type="evidence" value="ECO:0007669"/>
    <property type="project" value="TreeGrafter"/>
</dbReference>
<evidence type="ECO:0000256" key="6">
    <source>
        <dbReference type="PIRNR" id="PIRNR000446"/>
    </source>
</evidence>
<dbReference type="PANTHER" id="PTHR42681:SF1">
    <property type="entry name" value="MALONYL-COA-ACYL CARRIER PROTEIN TRANSACYLASE, MITOCHONDRIAL"/>
    <property type="match status" value="1"/>
</dbReference>
<dbReference type="PANTHER" id="PTHR42681">
    <property type="entry name" value="MALONYL-COA-ACYL CARRIER PROTEIN TRANSACYLASE, MITOCHONDRIAL"/>
    <property type="match status" value="1"/>
</dbReference>
<dbReference type="GO" id="GO:0005829">
    <property type="term" value="C:cytosol"/>
    <property type="evidence" value="ECO:0007669"/>
    <property type="project" value="TreeGrafter"/>
</dbReference>
<evidence type="ECO:0000256" key="2">
    <source>
        <dbReference type="ARBA" id="ARBA00018953"/>
    </source>
</evidence>
<dbReference type="InterPro" id="IPR004410">
    <property type="entry name" value="Malonyl_CoA-ACP_transAc_FabD"/>
</dbReference>
<evidence type="ECO:0000256" key="7">
    <source>
        <dbReference type="PIRSR" id="PIRSR000446-1"/>
    </source>
</evidence>
<dbReference type="Pfam" id="PF00698">
    <property type="entry name" value="Acyl_transf_1"/>
    <property type="match status" value="1"/>
</dbReference>
<dbReference type="EMBL" id="UAQP01000016">
    <property type="protein sequence ID" value="SPU57647.1"/>
    <property type="molecule type" value="Genomic_DNA"/>
</dbReference>
<proteinExistence type="inferred from homology"/>
<keyword evidence="3 6" id="KW-0808">Transferase</keyword>
<dbReference type="InterPro" id="IPR016035">
    <property type="entry name" value="Acyl_Trfase/lysoPLipase"/>
</dbReference>
<dbReference type="FunFam" id="3.30.70.250:FF:000001">
    <property type="entry name" value="Malonyl CoA-acyl carrier protein transacylase"/>
    <property type="match status" value="1"/>
</dbReference>
<dbReference type="InterPro" id="IPR001227">
    <property type="entry name" value="Ac_transferase_dom_sf"/>
</dbReference>
<keyword evidence="4 6" id="KW-0012">Acyltransferase</keyword>
<dbReference type="SUPFAM" id="SSF55048">
    <property type="entry name" value="Probable ACP-binding domain of malonyl-CoA ACP transacylase"/>
    <property type="match status" value="1"/>
</dbReference>
<name>A0A2X1BLP2_BREVE</name>
<organism evidence="9 10">
    <name type="scientific">Brevundimonas vesicularis</name>
    <name type="common">Pseudomonas vesicularis</name>
    <dbReference type="NCBI Taxonomy" id="41276"/>
    <lineage>
        <taxon>Bacteria</taxon>
        <taxon>Pseudomonadati</taxon>
        <taxon>Pseudomonadota</taxon>
        <taxon>Alphaproteobacteria</taxon>
        <taxon>Caulobacterales</taxon>
        <taxon>Caulobacteraceae</taxon>
        <taxon>Brevundimonas</taxon>
    </lineage>
</organism>
<evidence type="ECO:0000313" key="9">
    <source>
        <dbReference type="EMBL" id="SPU57647.1"/>
    </source>
</evidence>
<feature type="active site" evidence="7">
    <location>
        <position position="90"/>
    </location>
</feature>
<comment type="similarity">
    <text evidence="6">Belongs to the fabD family.</text>
</comment>
<dbReference type="InterPro" id="IPR050858">
    <property type="entry name" value="Mal-CoA-ACP_Trans/PKS_FabD"/>
</dbReference>
<dbReference type="AlphaFoldDB" id="A0A2X1BLP2"/>
<dbReference type="InterPro" id="IPR014043">
    <property type="entry name" value="Acyl_transferase_dom"/>
</dbReference>
<evidence type="ECO:0000259" key="8">
    <source>
        <dbReference type="SMART" id="SM00827"/>
    </source>
</evidence>
<evidence type="ECO:0000256" key="3">
    <source>
        <dbReference type="ARBA" id="ARBA00022679"/>
    </source>
</evidence>
<accession>A0A2X1BLP2</accession>
<dbReference type="RefSeq" id="WP_112863865.1">
    <property type="nucleotide sequence ID" value="NZ_UAQP01000016.1"/>
</dbReference>
<gene>
    <name evidence="9" type="primary">fabD_2</name>
    <name evidence="9" type="ORF">NCTC11166_03356</name>
</gene>
<dbReference type="Gene3D" id="3.40.366.10">
    <property type="entry name" value="Malonyl-Coenzyme A Acyl Carrier Protein, domain 2"/>
    <property type="match status" value="1"/>
</dbReference>
<dbReference type="Gene3D" id="3.30.70.250">
    <property type="entry name" value="Malonyl-CoA ACP transacylase, ACP-binding"/>
    <property type="match status" value="1"/>
</dbReference>